<feature type="domain" description="Penicillin-binding protein transpeptidase" evidence="2">
    <location>
        <begin position="156"/>
        <end position="456"/>
    </location>
</feature>
<dbReference type="InterPro" id="IPR050515">
    <property type="entry name" value="Beta-lactam/transpept"/>
</dbReference>
<feature type="transmembrane region" description="Helical" evidence="1">
    <location>
        <begin position="9"/>
        <end position="30"/>
    </location>
</feature>
<protein>
    <submittedName>
        <fullName evidence="4">Penicillin-binding transpeptidase domain-containing protein</fullName>
    </submittedName>
</protein>
<keyword evidence="1" id="KW-0812">Transmembrane</keyword>
<accession>A0ABU2DUA8</accession>
<dbReference type="InterPro" id="IPR001460">
    <property type="entry name" value="PCN-bd_Tpept"/>
</dbReference>
<dbReference type="PANTHER" id="PTHR30627:SF24">
    <property type="entry name" value="PENICILLIN-BINDING PROTEIN 4B"/>
    <property type="match status" value="1"/>
</dbReference>
<evidence type="ECO:0000313" key="4">
    <source>
        <dbReference type="EMBL" id="MDR8020093.1"/>
    </source>
</evidence>
<dbReference type="SUPFAM" id="SSF56601">
    <property type="entry name" value="beta-lactamase/transpeptidase-like"/>
    <property type="match status" value="1"/>
</dbReference>
<feature type="domain" description="Penicillin binding protein A dimerisation" evidence="3">
    <location>
        <begin position="52"/>
        <end position="134"/>
    </location>
</feature>
<keyword evidence="1" id="KW-0472">Membrane</keyword>
<dbReference type="Proteomes" id="UP001251870">
    <property type="component" value="Unassembled WGS sequence"/>
</dbReference>
<dbReference type="InterPro" id="IPR054120">
    <property type="entry name" value="PBPA_dimer"/>
</dbReference>
<keyword evidence="1" id="KW-1133">Transmembrane helix</keyword>
<dbReference type="Pfam" id="PF21922">
    <property type="entry name" value="PBP_dimer_2"/>
    <property type="match status" value="1"/>
</dbReference>
<evidence type="ECO:0000313" key="5">
    <source>
        <dbReference type="Proteomes" id="UP001251870"/>
    </source>
</evidence>
<keyword evidence="5" id="KW-1185">Reference proteome</keyword>
<evidence type="ECO:0000256" key="1">
    <source>
        <dbReference type="SAM" id="Phobius"/>
    </source>
</evidence>
<evidence type="ECO:0000259" key="2">
    <source>
        <dbReference type="Pfam" id="PF00905"/>
    </source>
</evidence>
<dbReference type="Pfam" id="PF00905">
    <property type="entry name" value="Transpeptidase"/>
    <property type="match status" value="1"/>
</dbReference>
<dbReference type="EMBL" id="JAVKGR010000016">
    <property type="protein sequence ID" value="MDR8020093.1"/>
    <property type="molecule type" value="Genomic_DNA"/>
</dbReference>
<dbReference type="InterPro" id="IPR012338">
    <property type="entry name" value="Beta-lactam/transpept-like"/>
</dbReference>
<comment type="caution">
    <text evidence="4">The sequence shown here is derived from an EMBL/GenBank/DDBJ whole genome shotgun (WGS) entry which is preliminary data.</text>
</comment>
<name>A0ABU2DUA8_9MICC</name>
<dbReference type="Gene3D" id="3.40.710.10">
    <property type="entry name" value="DD-peptidase/beta-lactamase superfamily"/>
    <property type="match status" value="1"/>
</dbReference>
<sequence length="481" mass="52214">MNNAIRHTWVVSVGLFMALFIALSVIQVPMTDELNAHPNNVRQMYQDRGADRGTITVDGEPIAESVPSETAFDYQRVYHEPQLYAGITGFYSIAEPPTGLESAMNEYLTGQSDSQFFDRMASLFTGSANEGAQVELTLDPELQQLAYDTLPDGERGSIIVTDIETGEIRAMATKPSFDTNELAVHSTSQFTENKAEIESVEGLSPYYFRPINSTIAPGSTFKLVDLAAMLDSGDYSPDTMMDNPDQITLPQSQTQLGNFFGGNCHTSSRADLRFITAQSCNTPFAEAAMEMGEDPIREAAESFGWNSETQIPLTVTASHFPEDLTDAALAQSSIGQYDVTATPMQINMMTMAIANGGTMMQPSLIESVRGSDLQVIEQHEPEEMGQPISSEVADEMTELMIAAVEDGTAYRAQNSSIDIAAKTGTGQIGGTDLVNSWVTGFAPADDPQYAVTVAYERIVFETGTGLTAPNMLTMFEAVIEE</sequence>
<gene>
    <name evidence="4" type="ORF">RIL96_11005</name>
</gene>
<evidence type="ECO:0000259" key="3">
    <source>
        <dbReference type="Pfam" id="PF21922"/>
    </source>
</evidence>
<dbReference type="PANTHER" id="PTHR30627">
    <property type="entry name" value="PEPTIDOGLYCAN D,D-TRANSPEPTIDASE"/>
    <property type="match status" value="1"/>
</dbReference>
<organism evidence="4 5">
    <name type="scientific">Nesterenkonia aerolata</name>
    <dbReference type="NCBI Taxonomy" id="3074079"/>
    <lineage>
        <taxon>Bacteria</taxon>
        <taxon>Bacillati</taxon>
        <taxon>Actinomycetota</taxon>
        <taxon>Actinomycetes</taxon>
        <taxon>Micrococcales</taxon>
        <taxon>Micrococcaceae</taxon>
        <taxon>Nesterenkonia</taxon>
    </lineage>
</organism>
<proteinExistence type="predicted"/>
<dbReference type="RefSeq" id="WP_310549075.1">
    <property type="nucleotide sequence ID" value="NZ_JAVKGR010000016.1"/>
</dbReference>
<reference evidence="4 5" key="1">
    <citation type="submission" date="2023-09" db="EMBL/GenBank/DDBJ databases">
        <title>Description of three actinobacteria isolated from air of manufacturing shop in a pharmaceutical factory.</title>
        <authorList>
            <person name="Zhang D.-F."/>
        </authorList>
    </citation>
    <scope>NUCLEOTIDE SEQUENCE [LARGE SCALE GENOMIC DNA]</scope>
    <source>
        <strain evidence="4 5">LY-0111</strain>
    </source>
</reference>
<dbReference type="Gene3D" id="3.90.1310.10">
    <property type="entry name" value="Penicillin-binding protein 2a (Domain 2)"/>
    <property type="match status" value="1"/>
</dbReference>